<keyword evidence="2" id="KW-1185">Reference proteome</keyword>
<evidence type="ECO:0000313" key="1">
    <source>
        <dbReference type="EMBL" id="BDG58913.1"/>
    </source>
</evidence>
<sequence>MKMELVQRQLQQWGEVMVTTSSGQTFELHLGDTQFDTQQRIIRLHTPDADYMIDGDAIDVVKWHLGHRD</sequence>
<dbReference type="RefSeq" id="WP_264843039.1">
    <property type="nucleotide sequence ID" value="NZ_AP025628.1"/>
</dbReference>
<gene>
    <name evidence="1" type="ORF">caldi_00030</name>
</gene>
<dbReference type="Proteomes" id="UP001163687">
    <property type="component" value="Chromosome"/>
</dbReference>
<dbReference type="EMBL" id="AP025628">
    <property type="protein sequence ID" value="BDG58913.1"/>
    <property type="molecule type" value="Genomic_DNA"/>
</dbReference>
<proteinExistence type="predicted"/>
<accession>A0AA35CIG7</accession>
<dbReference type="AlphaFoldDB" id="A0AA35CIG7"/>
<evidence type="ECO:0000313" key="2">
    <source>
        <dbReference type="Proteomes" id="UP001163687"/>
    </source>
</evidence>
<name>A0AA35CIG7_9FIRM</name>
<organism evidence="1 2">
    <name type="scientific">Caldinitratiruptor microaerophilus</name>
    <dbReference type="NCBI Taxonomy" id="671077"/>
    <lineage>
        <taxon>Bacteria</taxon>
        <taxon>Bacillati</taxon>
        <taxon>Bacillota</taxon>
        <taxon>Clostridia</taxon>
        <taxon>Eubacteriales</taxon>
        <taxon>Symbiobacteriaceae</taxon>
        <taxon>Caldinitratiruptor</taxon>
    </lineage>
</organism>
<protein>
    <submittedName>
        <fullName evidence="1">Uncharacterized protein</fullName>
    </submittedName>
</protein>
<dbReference type="KEGG" id="cmic:caldi_00030"/>
<reference evidence="1" key="1">
    <citation type="submission" date="2022-03" db="EMBL/GenBank/DDBJ databases">
        <title>Complete genome sequence of Caldinitratiruptor microaerophilus.</title>
        <authorList>
            <person name="Mukaiyama R."/>
            <person name="Nishiyama T."/>
            <person name="Ueda K."/>
        </authorList>
    </citation>
    <scope>NUCLEOTIDE SEQUENCE</scope>
    <source>
        <strain evidence="1">JCM 16183</strain>
    </source>
</reference>